<keyword evidence="1" id="KW-0472">Membrane</keyword>
<dbReference type="PANTHER" id="PTHR37397">
    <property type="entry name" value="SI:CH211-183D21.1"/>
    <property type="match status" value="1"/>
</dbReference>
<dbReference type="RefSeq" id="XP_020668795.2">
    <property type="nucleotide sequence ID" value="XM_020813136.2"/>
</dbReference>
<dbReference type="InParanoid" id="A0A6J0VBA8"/>
<protein>
    <recommendedName>
        <fullName evidence="5">LTD domain-containing protein</fullName>
    </recommendedName>
</protein>
<evidence type="ECO:0000313" key="4">
    <source>
        <dbReference type="RefSeq" id="XP_020668795.2"/>
    </source>
</evidence>
<sequence length="1072" mass="117224">MMAPSLLVASALLVCTLLHVVGSQNHIKNPKGPMRERALLINEVNADNPGEDALEYLELYHSSGQQAPLDGYSVVLYNGNGNTAYYVKPLEGLSTDDQGFLLLGSSAVVPRPKVILPKNTIQNGPDAIALYFGRRDLYRGMNVTSEGLVDALVHKSKASDRADDLVRILTPGVEPFLEDPLFRTTDESLERCQRLGSQWFFQVGAPTPGWDNHCIPFAQLNTSSVLLNEVNPVVEFVELQGLPSTEVKDLVLVFVNGSNQIYFVMEVRGKTSPDGLLLLGSDNHKHTVDLAFPSNSMKPPFGANTSAVALFRGSARSFAVGDTMSTVGLLDALVYTVGERTESKLQDILTHGKPPFHVKEESLSNCSSISRCVCCSLTRDPSAYVLDLPTPGQFNDCPKKRFGQDISLCFQVPDCPKDIPVESEILAFLSLALEKQCGCRVFPAYFKDLVVTCQDGGLVFTAQLMARSVPQLQSLLQALSIVLQSKEAVRFGKWNSTAVQSCSSGANVTESPSGVTSEEPKTIQTTQAPRVELLINEVNPDNPGSREDTEYVELFYPGPAPFELRDYWLVLYNGKNDLAYQVVSLGGHRTDRWGYFLVGSSGVAPAPSIVLPDNTIQNGADAVALYRSTKPIYQVNMPVTAEGLVDAVVYTARGSYRAEKLLDILTPGQSILYENDSHSTQDESLSRCRSLRPRDHSSFQVAEITPFRENACTAVAPNATEEAPRSHSMVINEVGVATGTALYQFVELKGPSGASLKGFSLMFFSGHEAKPYASLQLQGTFGSNGLFVVLPGQSSDGHSHEQLVKPSLWSDPSSHQKSHGVALFRHTQARKGAHVPDEIVEDVVVFSWETGTSRDQPGLPGPIYLIPRKGERWLSLSRCSSCNETFAVSDPTPGLENRCPQPPQPSLDLGMCLLTPNCSLWPPSPPVLASLQRALVRSMEESCFCGVSSCYIQELRFTCLDSILKLSGQILTRSEEQRQLLARWQANFSASPNPFPVDGRLLKVNTACPSPNRMEPSLKGHSFQPWETALIVVGSISLALLLGALAVYYLKRRPHNYNTIEMNDRCEIMADI</sequence>
<dbReference type="PANTHER" id="PTHR37397:SF1">
    <property type="entry name" value="LTD DOMAIN-CONTAINING PROTEIN"/>
    <property type="match status" value="1"/>
</dbReference>
<dbReference type="GeneID" id="110089818"/>
<keyword evidence="1" id="KW-0812">Transmembrane</keyword>
<keyword evidence="3" id="KW-1185">Reference proteome</keyword>
<gene>
    <name evidence="4" type="primary">LOC110089818</name>
</gene>
<organism evidence="3 4">
    <name type="scientific">Pogona vitticeps</name>
    <name type="common">central bearded dragon</name>
    <dbReference type="NCBI Taxonomy" id="103695"/>
    <lineage>
        <taxon>Eukaryota</taxon>
        <taxon>Metazoa</taxon>
        <taxon>Chordata</taxon>
        <taxon>Craniata</taxon>
        <taxon>Vertebrata</taxon>
        <taxon>Euteleostomi</taxon>
        <taxon>Lepidosauria</taxon>
        <taxon>Squamata</taxon>
        <taxon>Bifurcata</taxon>
        <taxon>Unidentata</taxon>
        <taxon>Episquamata</taxon>
        <taxon>Toxicofera</taxon>
        <taxon>Iguania</taxon>
        <taxon>Acrodonta</taxon>
        <taxon>Agamidae</taxon>
        <taxon>Amphibolurinae</taxon>
        <taxon>Pogona</taxon>
    </lineage>
</organism>
<evidence type="ECO:0000256" key="1">
    <source>
        <dbReference type="SAM" id="Phobius"/>
    </source>
</evidence>
<feature type="transmembrane region" description="Helical" evidence="1">
    <location>
        <begin position="1029"/>
        <end position="1050"/>
    </location>
</feature>
<proteinExistence type="predicted"/>
<dbReference type="OrthoDB" id="10069759at2759"/>
<evidence type="ECO:0000313" key="3">
    <source>
        <dbReference type="Proteomes" id="UP001652642"/>
    </source>
</evidence>
<accession>A0A6J0VBA8</accession>
<keyword evidence="1" id="KW-1133">Transmembrane helix</keyword>
<name>A0A6J0VBA8_9SAUR</name>
<reference evidence="4" key="1">
    <citation type="submission" date="2025-08" db="UniProtKB">
        <authorList>
            <consortium name="RefSeq"/>
        </authorList>
    </citation>
    <scope>IDENTIFICATION</scope>
</reference>
<keyword evidence="2" id="KW-0732">Signal</keyword>
<evidence type="ECO:0008006" key="5">
    <source>
        <dbReference type="Google" id="ProtNLM"/>
    </source>
</evidence>
<dbReference type="KEGG" id="pvt:110089818"/>
<evidence type="ECO:0000256" key="2">
    <source>
        <dbReference type="SAM" id="SignalP"/>
    </source>
</evidence>
<feature type="signal peptide" evidence="2">
    <location>
        <begin position="1"/>
        <end position="23"/>
    </location>
</feature>
<feature type="chain" id="PRO_5045311255" description="LTD domain-containing protein" evidence="2">
    <location>
        <begin position="24"/>
        <end position="1072"/>
    </location>
</feature>
<dbReference type="AlphaFoldDB" id="A0A6J0VBA8"/>
<dbReference type="Proteomes" id="UP001652642">
    <property type="component" value="Chromosome 13"/>
</dbReference>